<sequence length="53" mass="5960">LKKRCRRGRSSPAKRVVVVFHYTLNDPNAADCAEALSDDVGHSSNQRYLPCQE</sequence>
<comment type="caution">
    <text evidence="1">The sequence shown here is derived from an EMBL/GenBank/DDBJ whole genome shotgun (WGS) entry which is preliminary data.</text>
</comment>
<feature type="non-terminal residue" evidence="1">
    <location>
        <position position="1"/>
    </location>
</feature>
<organism evidence="1 2">
    <name type="scientific">Trichinella patagoniensis</name>
    <dbReference type="NCBI Taxonomy" id="990121"/>
    <lineage>
        <taxon>Eukaryota</taxon>
        <taxon>Metazoa</taxon>
        <taxon>Ecdysozoa</taxon>
        <taxon>Nematoda</taxon>
        <taxon>Enoplea</taxon>
        <taxon>Dorylaimia</taxon>
        <taxon>Trichinellida</taxon>
        <taxon>Trichinellidae</taxon>
        <taxon>Trichinella</taxon>
    </lineage>
</organism>
<reference evidence="1 2" key="1">
    <citation type="submission" date="2015-01" db="EMBL/GenBank/DDBJ databases">
        <title>Evolution of Trichinella species and genotypes.</title>
        <authorList>
            <person name="Korhonen P.K."/>
            <person name="Edoardo P."/>
            <person name="Giuseppe L.R."/>
            <person name="Gasser R.B."/>
        </authorList>
    </citation>
    <scope>NUCLEOTIDE SEQUENCE [LARGE SCALE GENOMIC DNA]</scope>
    <source>
        <strain evidence="1">ISS2496</strain>
    </source>
</reference>
<evidence type="ECO:0000313" key="2">
    <source>
        <dbReference type="Proteomes" id="UP000054783"/>
    </source>
</evidence>
<name>A0A0V0YR73_9BILA</name>
<evidence type="ECO:0000313" key="1">
    <source>
        <dbReference type="EMBL" id="KRY02314.1"/>
    </source>
</evidence>
<gene>
    <name evidence="1" type="ORF">T12_3299</name>
</gene>
<dbReference type="Proteomes" id="UP000054783">
    <property type="component" value="Unassembled WGS sequence"/>
</dbReference>
<proteinExistence type="predicted"/>
<dbReference type="AlphaFoldDB" id="A0A0V0YR73"/>
<dbReference type="EMBL" id="JYDQ01003975">
    <property type="protein sequence ID" value="KRY02314.1"/>
    <property type="molecule type" value="Genomic_DNA"/>
</dbReference>
<protein>
    <submittedName>
        <fullName evidence="1">Uncharacterized protein</fullName>
    </submittedName>
</protein>
<keyword evidence="2" id="KW-1185">Reference proteome</keyword>
<accession>A0A0V0YR73</accession>